<evidence type="ECO:0000259" key="10">
    <source>
        <dbReference type="Pfam" id="PF04108"/>
    </source>
</evidence>
<dbReference type="Pfam" id="PF04108">
    <property type="entry name" value="ATG17_like"/>
    <property type="match status" value="1"/>
</dbReference>
<keyword evidence="5 7" id="KW-0072">Autophagy</keyword>
<feature type="region of interest" description="Disordered" evidence="9">
    <location>
        <begin position="736"/>
        <end position="755"/>
    </location>
</feature>
<dbReference type="GO" id="GO:0034517">
    <property type="term" value="P:ribophagy"/>
    <property type="evidence" value="ECO:0007669"/>
    <property type="project" value="TreeGrafter"/>
</dbReference>
<dbReference type="PANTHER" id="PTHR13222:SF1">
    <property type="entry name" value="RB1-INDUCIBLE COILED-COIL PROTEIN 1"/>
    <property type="match status" value="1"/>
</dbReference>
<dbReference type="STRING" id="212602.A0A420HLH2"/>
<feature type="region of interest" description="Disordered" evidence="9">
    <location>
        <begin position="1366"/>
        <end position="1388"/>
    </location>
</feature>
<evidence type="ECO:0000313" key="12">
    <source>
        <dbReference type="EMBL" id="RKF58276.1"/>
    </source>
</evidence>
<feature type="compositionally biased region" description="Polar residues" evidence="9">
    <location>
        <begin position="1322"/>
        <end position="1344"/>
    </location>
</feature>
<feature type="domain" description="Autophagy protein ATG17-like" evidence="10">
    <location>
        <begin position="101"/>
        <end position="453"/>
    </location>
</feature>
<dbReference type="GO" id="GO:1990316">
    <property type="term" value="C:Atg1/ULK1 kinase complex"/>
    <property type="evidence" value="ECO:0007669"/>
    <property type="project" value="TreeGrafter"/>
</dbReference>
<feature type="region of interest" description="Disordered" evidence="9">
    <location>
        <begin position="586"/>
        <end position="629"/>
    </location>
</feature>
<evidence type="ECO:0000256" key="8">
    <source>
        <dbReference type="SAM" id="Coils"/>
    </source>
</evidence>
<feature type="domain" description="Autophagy-related protein 11 C-terminal" evidence="11">
    <location>
        <begin position="1103"/>
        <end position="1253"/>
    </location>
</feature>
<feature type="coiled-coil region" evidence="8">
    <location>
        <begin position="646"/>
        <end position="733"/>
    </location>
</feature>
<feature type="compositionally biased region" description="Polar residues" evidence="9">
    <location>
        <begin position="1041"/>
        <end position="1050"/>
    </location>
</feature>
<protein>
    <recommendedName>
        <fullName evidence="2 7">Autophagy-related protein 11</fullName>
    </recommendedName>
</protein>
<dbReference type="GO" id="GO:1903599">
    <property type="term" value="P:positive regulation of autophagy of mitochondrion"/>
    <property type="evidence" value="ECO:0007669"/>
    <property type="project" value="UniProtKB-UniRule"/>
</dbReference>
<feature type="compositionally biased region" description="Polar residues" evidence="9">
    <location>
        <begin position="1370"/>
        <end position="1388"/>
    </location>
</feature>
<keyword evidence="4 7" id="KW-0653">Protein transport</keyword>
<comment type="similarity">
    <text evidence="1 7">Belongs to the ATG11 family.</text>
</comment>
<dbReference type="GO" id="GO:0034045">
    <property type="term" value="C:phagophore assembly site membrane"/>
    <property type="evidence" value="ECO:0007669"/>
    <property type="project" value="UniProtKB-SubCell"/>
</dbReference>
<feature type="compositionally biased region" description="Low complexity" evidence="9">
    <location>
        <begin position="1311"/>
        <end position="1320"/>
    </location>
</feature>
<proteinExistence type="inferred from homology"/>
<name>A0A420HLH2_9PEZI</name>
<dbReference type="GO" id="GO:0034727">
    <property type="term" value="P:piecemeal microautophagy of the nucleus"/>
    <property type="evidence" value="ECO:0007669"/>
    <property type="project" value="TreeGrafter"/>
</dbReference>
<comment type="caution">
    <text evidence="12">The sequence shown here is derived from an EMBL/GenBank/DDBJ whole genome shotgun (WGS) entry which is preliminary data.</text>
</comment>
<dbReference type="GO" id="GO:0005774">
    <property type="term" value="C:vacuolar membrane"/>
    <property type="evidence" value="ECO:0007669"/>
    <property type="project" value="UniProtKB-SubCell"/>
</dbReference>
<keyword evidence="7" id="KW-0926">Vacuole</keyword>
<accession>A0A420HLH2</accession>
<feature type="compositionally biased region" description="Polar residues" evidence="9">
    <location>
        <begin position="1286"/>
        <end position="1301"/>
    </location>
</feature>
<sequence>MALKVFIAHSGQCLLADSEDLRSIEVFKAWVSKNSKVVAQDQIHLNADGKHVKFAGLGCETEIFVYDWHLVQSHSPWSVKFQQYDIPIPQSYHVSKPPDTISDQNQLEAWRDLFKARQSWSLGVLSDCQRMSNDAQKRLAEIEVIIRAASTAVRNVQKHVSVVDQKNSVIQGWVEDIRKIQESSGTDWIRLLDLLRAVPVKQEIVLFISGHEPQGNKSTSLEDLIHNEKFKRARNLVGGIQRQLFRSIVELEKKIDEIFRNSDVLINIVSKNMPERSQATASLDPVQLLQEIKALSKKISIDCENVQSRDSVNLPQASKLALVHTKMLLPNMVKRSMEMSSLVQNVTKIRNSLAVSSLETMQQISCLTLIVSEVTSRLSDLEPSEEANEALQTLLNITILPVTYASFLAEGIRRKQWKEKIEIDSSTLINEFKKFQEEEVRRRRKWQKAIGVTLLGKRVEQNVPELELNIQGIDDNWPKILKQDLEEVFEILQSKDPNSALAKEVSKILSDLCNPTKQQTKRAKAAFKAGSIHENILGRSALLVRGDDELIRILQEEGQKTESKLRTAESRVRRLENLLHQHTQVHRSTFGNKFQSPCRPSIDFQDPNNQAQSPRPLEDQSQPLSISPRRTSINQIPVEKSAYQKIFSLEAELISEKERSSKLENEIKERKLNEEKLKFQIEEANSTKRDLLKNLEAQQREFIAERKSLATEIKRVQAQKEDLEIDLEQIVISRGNEKDNYDENESSSLIKSRPETSDVALNNSGNFISDDIEHEQISIKSSELQKLREEKEKLIFRTNEAEKAVAEHLEILRNVHRKILPLEEVPESFDQIAQSLTRKPSELILELELLKKDLQFTKSNSDKTQNTLDELRSELSHAQEKLQAEEFNSSKSQEALKEQYTKLATLDRELADNRLQLTSARENIIELEKNLENLQKRLLEEEDRFNSLKDSQVAQISDFECLKKETEAYRNKNELIQAQYDKLTSRIEDRTSRAMDLTRRFSTQTDQLCKLLERLSYSITRGARSMIIQRLPKVERPNPNEPSESNSTVRRSLPINSIRKPSIESEKLESLNWVHNDDIEIERQKYDSYLDTAGYFDIEAFCETISKRVKDLEYTAKKYSRDARLYREKFHSAQKEAHGKIAFKNFKEGDLALFLPTRNQATGAWAAFNIGAPHYFLKEQDFHKLRSRDWLLARIHKIEDRVVDLSKSLPGSHMHISHQKSCTEISNDGDSLEDDNPFDLSDGLRWYLIEAAEEKPGAPTTPGLGKCTVASANIDATGSIRRSKKTSNSNMEGINRTLSKNLHTRRDSNNSKKSLASASSFVKANSTSTDTTSLKSATKTQTVEEGTDNIKIRSDHKLEEIKCRPESMDKGSTSENFQKPATESTMTNLSRRSIIWDSLWSLDLSIESGKSKK</sequence>
<comment type="function">
    <text evidence="7">Involved in cytoplasm to vacuole transport (Cvt), pexophagy, mitophagy and nucleophagy. Recruits mitochondria for their selective degradation via autophagy (mitophagy) during starvation. Works as scaffold proteins that recruit ATG proteins to the pre-autophagosome (PAS), the site of vesicle/autophagosome formation. Required for the Cvt vesicles completion.</text>
</comment>
<evidence type="ECO:0000256" key="5">
    <source>
        <dbReference type="ARBA" id="ARBA00023006"/>
    </source>
</evidence>
<gene>
    <name evidence="12" type="ORF">OnM2_068011</name>
</gene>
<dbReference type="GO" id="GO:0061709">
    <property type="term" value="P:reticulophagy"/>
    <property type="evidence" value="ECO:0007669"/>
    <property type="project" value="TreeGrafter"/>
</dbReference>
<evidence type="ECO:0000256" key="2">
    <source>
        <dbReference type="ARBA" id="ARBA00013804"/>
    </source>
</evidence>
<dbReference type="GO" id="GO:0015031">
    <property type="term" value="P:protein transport"/>
    <property type="evidence" value="ECO:0007669"/>
    <property type="project" value="UniProtKB-KW"/>
</dbReference>
<evidence type="ECO:0000313" key="13">
    <source>
        <dbReference type="Proteomes" id="UP000286134"/>
    </source>
</evidence>
<keyword evidence="6 8" id="KW-0175">Coiled coil</keyword>
<keyword evidence="13" id="KW-1185">Reference proteome</keyword>
<dbReference type="PANTHER" id="PTHR13222">
    <property type="entry name" value="RB1-INDUCIBLE COILED-COIL"/>
    <property type="match status" value="1"/>
</dbReference>
<comment type="subcellular location">
    <subcellularLocation>
        <location evidence="7">Preautophagosomal structure membrane</location>
        <topology evidence="7">Peripheral membrane protein</topology>
    </subcellularLocation>
    <subcellularLocation>
        <location evidence="7">Vacuole membrane</location>
        <topology evidence="7">Peripheral membrane protein</topology>
    </subcellularLocation>
    <text evidence="7">During pexophagy, accumulates in the vacuolar membrane region, where the peroxisomes contact the vacuole.</text>
</comment>
<dbReference type="InterPro" id="IPR019460">
    <property type="entry name" value="Atg11_C"/>
</dbReference>
<dbReference type="InterPro" id="IPR040040">
    <property type="entry name" value="ATG11"/>
</dbReference>
<feature type="coiled-coil region" evidence="8">
    <location>
        <begin position="551"/>
        <end position="585"/>
    </location>
</feature>
<feature type="compositionally biased region" description="Polar residues" evidence="9">
    <location>
        <begin position="586"/>
        <end position="595"/>
    </location>
</feature>
<evidence type="ECO:0000256" key="9">
    <source>
        <dbReference type="SAM" id="MobiDB-lite"/>
    </source>
</evidence>
<dbReference type="Pfam" id="PF10377">
    <property type="entry name" value="ATG11"/>
    <property type="match status" value="1"/>
</dbReference>
<dbReference type="EMBL" id="MCFK01006873">
    <property type="protein sequence ID" value="RKF58276.1"/>
    <property type="molecule type" value="Genomic_DNA"/>
</dbReference>
<evidence type="ECO:0000256" key="3">
    <source>
        <dbReference type="ARBA" id="ARBA00022448"/>
    </source>
</evidence>
<dbReference type="OrthoDB" id="447953at2759"/>
<organism evidence="12 13">
    <name type="scientific">Erysiphe neolycopersici</name>
    <dbReference type="NCBI Taxonomy" id="212602"/>
    <lineage>
        <taxon>Eukaryota</taxon>
        <taxon>Fungi</taxon>
        <taxon>Dikarya</taxon>
        <taxon>Ascomycota</taxon>
        <taxon>Pezizomycotina</taxon>
        <taxon>Leotiomycetes</taxon>
        <taxon>Erysiphales</taxon>
        <taxon>Erysiphaceae</taxon>
        <taxon>Erysiphe</taxon>
    </lineage>
</organism>
<keyword evidence="7" id="KW-0472">Membrane</keyword>
<evidence type="ECO:0000256" key="1">
    <source>
        <dbReference type="ARBA" id="ARBA00009729"/>
    </source>
</evidence>
<keyword evidence="3 7" id="KW-0813">Transport</keyword>
<dbReference type="Proteomes" id="UP000286134">
    <property type="component" value="Unassembled WGS sequence"/>
</dbReference>
<dbReference type="GO" id="GO:0019901">
    <property type="term" value="F:protein kinase binding"/>
    <property type="evidence" value="ECO:0007669"/>
    <property type="project" value="TreeGrafter"/>
</dbReference>
<evidence type="ECO:0000259" key="11">
    <source>
        <dbReference type="Pfam" id="PF10377"/>
    </source>
</evidence>
<evidence type="ECO:0000256" key="7">
    <source>
        <dbReference type="RuleBase" id="RU367075"/>
    </source>
</evidence>
<dbReference type="GO" id="GO:0000422">
    <property type="term" value="P:autophagy of mitochondrion"/>
    <property type="evidence" value="ECO:0007669"/>
    <property type="project" value="TreeGrafter"/>
</dbReference>
<dbReference type="InterPro" id="IPR045326">
    <property type="entry name" value="ATG17-like_dom"/>
</dbReference>
<evidence type="ECO:0000256" key="6">
    <source>
        <dbReference type="ARBA" id="ARBA00023054"/>
    </source>
</evidence>
<reference evidence="12 13" key="1">
    <citation type="journal article" date="2018" name="BMC Genomics">
        <title>Comparative genome analyses reveal sequence features reflecting distinct modes of host-adaptation between dicot and monocot powdery mildew.</title>
        <authorList>
            <person name="Wu Y."/>
            <person name="Ma X."/>
            <person name="Pan Z."/>
            <person name="Kale S.D."/>
            <person name="Song Y."/>
            <person name="King H."/>
            <person name="Zhang Q."/>
            <person name="Presley C."/>
            <person name="Deng X."/>
            <person name="Wei C.I."/>
            <person name="Xiao S."/>
        </authorList>
    </citation>
    <scope>NUCLEOTIDE SEQUENCE [LARGE SCALE GENOMIC DNA]</scope>
    <source>
        <strain evidence="12">UMSG2</strain>
    </source>
</reference>
<feature type="region of interest" description="Disordered" evidence="9">
    <location>
        <begin position="1281"/>
        <end position="1349"/>
    </location>
</feature>
<feature type="coiled-coil region" evidence="8">
    <location>
        <begin position="854"/>
        <end position="986"/>
    </location>
</feature>
<dbReference type="GO" id="GO:0000045">
    <property type="term" value="P:autophagosome assembly"/>
    <property type="evidence" value="ECO:0007669"/>
    <property type="project" value="UniProtKB-UniRule"/>
</dbReference>
<feature type="compositionally biased region" description="Polar residues" evidence="9">
    <location>
        <begin position="606"/>
        <end position="629"/>
    </location>
</feature>
<evidence type="ECO:0000256" key="4">
    <source>
        <dbReference type="ARBA" id="ARBA00022927"/>
    </source>
</evidence>
<feature type="region of interest" description="Disordered" evidence="9">
    <location>
        <begin position="1032"/>
        <end position="1052"/>
    </location>
</feature>
<comment type="subunit">
    <text evidence="7">Homodimer.</text>
</comment>
<dbReference type="GO" id="GO:0060090">
    <property type="term" value="F:molecular adaptor activity"/>
    <property type="evidence" value="ECO:0007669"/>
    <property type="project" value="TreeGrafter"/>
</dbReference>